<evidence type="ECO:0000256" key="4">
    <source>
        <dbReference type="RuleBase" id="RU004020"/>
    </source>
</evidence>
<proteinExistence type="inferred from homology"/>
<dbReference type="Proteomes" id="UP001054902">
    <property type="component" value="Unassembled WGS sequence"/>
</dbReference>
<evidence type="ECO:0000256" key="2">
    <source>
        <dbReference type="ARBA" id="ARBA00023125"/>
    </source>
</evidence>
<dbReference type="Gene3D" id="1.10.10.10">
    <property type="entry name" value="Winged helix-like DNA-binding domain superfamily/Winged helix DNA-binding domain"/>
    <property type="match status" value="1"/>
</dbReference>
<dbReference type="EMBL" id="BLLK01000075">
    <property type="protein sequence ID" value="GFH61849.1"/>
    <property type="molecule type" value="Genomic_DNA"/>
</dbReference>
<keyword evidence="3" id="KW-0539">Nucleus</keyword>
<dbReference type="SMART" id="SM00415">
    <property type="entry name" value="HSF"/>
    <property type="match status" value="1"/>
</dbReference>
<dbReference type="GO" id="GO:0005634">
    <property type="term" value="C:nucleus"/>
    <property type="evidence" value="ECO:0007669"/>
    <property type="project" value="UniProtKB-SubCell"/>
</dbReference>
<protein>
    <recommendedName>
        <fullName evidence="5">HSF-type DNA-binding domain-containing protein</fullName>
    </recommendedName>
</protein>
<dbReference type="InterPro" id="IPR036388">
    <property type="entry name" value="WH-like_DNA-bd_sf"/>
</dbReference>
<accession>A0AAD3HG08</accession>
<comment type="similarity">
    <text evidence="4">Belongs to the HSF family.</text>
</comment>
<dbReference type="InterPro" id="IPR000232">
    <property type="entry name" value="HSF_DNA-bd"/>
</dbReference>
<gene>
    <name evidence="6" type="ORF">CTEN210_18325</name>
</gene>
<dbReference type="Pfam" id="PF00447">
    <property type="entry name" value="HSF_DNA-bind"/>
    <property type="match status" value="1"/>
</dbReference>
<evidence type="ECO:0000313" key="7">
    <source>
        <dbReference type="Proteomes" id="UP001054902"/>
    </source>
</evidence>
<evidence type="ECO:0000259" key="5">
    <source>
        <dbReference type="SMART" id="SM00415"/>
    </source>
</evidence>
<dbReference type="InterPro" id="IPR036390">
    <property type="entry name" value="WH_DNA-bd_sf"/>
</dbReference>
<organism evidence="6 7">
    <name type="scientific">Chaetoceros tenuissimus</name>
    <dbReference type="NCBI Taxonomy" id="426638"/>
    <lineage>
        <taxon>Eukaryota</taxon>
        <taxon>Sar</taxon>
        <taxon>Stramenopiles</taxon>
        <taxon>Ochrophyta</taxon>
        <taxon>Bacillariophyta</taxon>
        <taxon>Coscinodiscophyceae</taxon>
        <taxon>Chaetocerotophycidae</taxon>
        <taxon>Chaetocerotales</taxon>
        <taxon>Chaetocerotaceae</taxon>
        <taxon>Chaetoceros</taxon>
    </lineage>
</organism>
<evidence type="ECO:0000313" key="6">
    <source>
        <dbReference type="EMBL" id="GFH61849.1"/>
    </source>
</evidence>
<dbReference type="GO" id="GO:0043565">
    <property type="term" value="F:sequence-specific DNA binding"/>
    <property type="evidence" value="ECO:0007669"/>
    <property type="project" value="InterPro"/>
</dbReference>
<evidence type="ECO:0000256" key="1">
    <source>
        <dbReference type="ARBA" id="ARBA00004123"/>
    </source>
</evidence>
<reference evidence="6 7" key="1">
    <citation type="journal article" date="2021" name="Sci. Rep.">
        <title>The genome of the diatom Chaetoceros tenuissimus carries an ancient integrated fragment of an extant virus.</title>
        <authorList>
            <person name="Hongo Y."/>
            <person name="Kimura K."/>
            <person name="Takaki Y."/>
            <person name="Yoshida Y."/>
            <person name="Baba S."/>
            <person name="Kobayashi G."/>
            <person name="Nagasaki K."/>
            <person name="Hano T."/>
            <person name="Tomaru Y."/>
        </authorList>
    </citation>
    <scope>NUCLEOTIDE SEQUENCE [LARGE SCALE GENOMIC DNA]</scope>
    <source>
        <strain evidence="6 7">NIES-3715</strain>
    </source>
</reference>
<dbReference type="SUPFAM" id="SSF46785">
    <property type="entry name" value="Winged helix' DNA-binding domain"/>
    <property type="match status" value="1"/>
</dbReference>
<dbReference type="GO" id="GO:0003700">
    <property type="term" value="F:DNA-binding transcription factor activity"/>
    <property type="evidence" value="ECO:0007669"/>
    <property type="project" value="InterPro"/>
</dbReference>
<dbReference type="PANTHER" id="PTHR10015:SF206">
    <property type="entry name" value="HSF-TYPE DNA-BINDING DOMAIN-CONTAINING PROTEIN"/>
    <property type="match status" value="1"/>
</dbReference>
<keyword evidence="2" id="KW-0238">DNA-binding</keyword>
<dbReference type="PANTHER" id="PTHR10015">
    <property type="entry name" value="HEAT SHOCK TRANSCRIPTION FACTOR"/>
    <property type="match status" value="1"/>
</dbReference>
<comment type="caution">
    <text evidence="6">The sequence shown here is derived from an EMBL/GenBank/DDBJ whole genome shotgun (WGS) entry which is preliminary data.</text>
</comment>
<name>A0AAD3HG08_9STRA</name>
<sequence length="363" mass="41908">MTAYTDYADHIDVFVQRRGPKGGLVFPVKLFLLLKYIDLKEPQLKTIISWNHHGRSFKIHDHKQFRQIILPRFYANISKETFRRQLSLWGFRRISYGVENNGSYYHEKFLRSKDYLCRLIRRNETSGPPLPESEEPDFDRMKAMPLSEQHRLTTPESDDELFEIMLLSSNADAAKKESSSNQSQTKVSSNANASMISMNPSLDSASLLHPLNSSYISQESSLLNNSMMESTIVNPTSNHHQLLSAMMTSNAPSSSANYARNSMDPPSLNNSYQGAMQSTNSMTTSAMMHPHALPFRHTSFEGRLNDETRQTYQNIDLEQFLSDENEWRWRNLQPFPIGFQPPLSQSESEEMDRFMSFIRRNQK</sequence>
<feature type="domain" description="HSF-type DNA-binding" evidence="5">
    <location>
        <begin position="27"/>
        <end position="123"/>
    </location>
</feature>
<comment type="subcellular location">
    <subcellularLocation>
        <location evidence="1">Nucleus</location>
    </subcellularLocation>
</comment>
<keyword evidence="7" id="KW-1185">Reference proteome</keyword>
<evidence type="ECO:0000256" key="3">
    <source>
        <dbReference type="ARBA" id="ARBA00023242"/>
    </source>
</evidence>
<dbReference type="FunFam" id="1.10.10.10:FF:000479">
    <property type="entry name" value="Predicted protein"/>
    <property type="match status" value="1"/>
</dbReference>
<dbReference type="AlphaFoldDB" id="A0AAD3HG08"/>